<feature type="non-terminal residue" evidence="2">
    <location>
        <position position="1663"/>
    </location>
</feature>
<evidence type="ECO:0000313" key="3">
    <source>
        <dbReference type="Proteomes" id="UP000753961"/>
    </source>
</evidence>
<dbReference type="RefSeq" id="WP_222581014.1">
    <property type="nucleotide sequence ID" value="NZ_JAHVHU010000014.1"/>
</dbReference>
<keyword evidence="1" id="KW-0732">Signal</keyword>
<protein>
    <submittedName>
        <fullName evidence="2">DUF285 domain-containing protein</fullName>
    </submittedName>
</protein>
<proteinExistence type="predicted"/>
<dbReference type="InterPro" id="IPR011889">
    <property type="entry name" value="Liste_lipo_26"/>
</dbReference>
<accession>A0A953HX95</accession>
<dbReference type="Pfam" id="PF03382">
    <property type="entry name" value="DUF285"/>
    <property type="match status" value="1"/>
</dbReference>
<dbReference type="InterPro" id="IPR005046">
    <property type="entry name" value="DUF285"/>
</dbReference>
<dbReference type="NCBIfam" id="TIGR02167">
    <property type="entry name" value="Liste_lipo_26"/>
    <property type="match status" value="3"/>
</dbReference>
<reference evidence="2" key="1">
    <citation type="submission" date="2021-06" db="EMBL/GenBank/DDBJ databases">
        <title>44 bacteria genomes isolated from Dapeng, Shenzhen.</title>
        <authorList>
            <person name="Zheng W."/>
            <person name="Yu S."/>
            <person name="Huang Y."/>
        </authorList>
    </citation>
    <scope>NUCLEOTIDE SEQUENCE</scope>
    <source>
        <strain evidence="2">DP5N28-2</strain>
    </source>
</reference>
<evidence type="ECO:0000313" key="2">
    <source>
        <dbReference type="EMBL" id="MBY5959478.1"/>
    </source>
</evidence>
<name>A0A953HX95_9BACT</name>
<keyword evidence="3" id="KW-1185">Reference proteome</keyword>
<organism evidence="2 3">
    <name type="scientific">Membranihabitans marinus</name>
    <dbReference type="NCBI Taxonomy" id="1227546"/>
    <lineage>
        <taxon>Bacteria</taxon>
        <taxon>Pseudomonadati</taxon>
        <taxon>Bacteroidota</taxon>
        <taxon>Saprospiria</taxon>
        <taxon>Saprospirales</taxon>
        <taxon>Saprospiraceae</taxon>
        <taxon>Membranihabitans</taxon>
    </lineage>
</organism>
<dbReference type="Proteomes" id="UP000753961">
    <property type="component" value="Unassembled WGS sequence"/>
</dbReference>
<sequence length="1663" mass="183561">MNNRISILACLMFLFGIHATTLTAQGEPFIITVKTDNPGTSNPSSFTIPTNNSYTYLYEVDWDNDGVYDDQFVTGDITHDYGTPGVYTIRIRGLFPAIYFNDDGDEEKLLTVEQWGDIQWESFQNAFDGAENLTTVGTDAPDLSNVTDVSRMFDDAYMFCGEIGHWDMSNITNMRGMFDGARVFNSDISNWDVSNVTEMDDVFEDAFLFNQDIGNWDVSSAVDMKCMFEDARSFNQDIGGWDVSNVTDMGDMFKDAYVFNQDIGGWDVSNVTDMDEMFENAYEFNQNLGNWDISGLNSSGDMNQMLDDCGMSMGNYHATLAGWAALPNTPLNMSLGADNLMYCSWWSARDELINTYGWSINGDVLGSCFPAGSNEDVGAAPNCSNFSPAINEKGEAMVTATDFITNIDDIESSPTVTVYNQWGGVLPGFPFTFTALEDVLEWDVCAYLGKTLQFSVTNGAGTCDLGYINLNGAPGVGLTSAFGNQKPWLGDDAADGKINVYCGQIPDPSAHVPTTTTPCGGQASVPKVQPDWVMTIPCDEVNDTAEVIFRTWESYDKDGNLSTLTDTIVVFRLPKLTPDAFIAASEEEYYCSLEATPNTGESLKRYIAWKQPVGLHDYERPYAKLRGVTYEIPVSVIALGLLNAILQGEEVFYEYLNCVILRKSNGEEVTIGDIVTGDYIDDLIASMTDEQKTYGFLQLLIEQEENPYLMDTEMGLFGFYPYLLLQDGDWVMSDGGSFVQVTQEWFYNGHGNNPFWFSGGWPSIYGSDGCISYCDVESAKDLDCIKVRVPALTIEEGITFPGDGQDEESNNGCQIICLPTGVHCGITIKQDPLTGWTGSCPQTRGVDSWITQTCWAETPNWCAEGGIGTAPIPCELISADDNPDDAVVDYECTDKSVKIHLSQWQTLIDTIGPIFDFCYPIFNLGDIFDEIINGFENDDCNLIGPWDQEEIMEAIRSGEQYETAQRWEACNPTVYRVGTHDCSVAVYVPSVKVIDNCSGIHSVKAMVEVAGGTRAVALEQTAVETQILANGDTCYVYTYAHTTDPIEVPFSGCDGELTEVRYEAADNCWNQSEWSKFIHITDDVPPTVVVNRNLNVTLTNKIAWVPAENWDEGSWDNCEIDLRLGRRTDWWADTACVDLCADLGPNAPYDNWVDLLDDLGVAREHAAGAVAGERVGETYFNALYNVNDLKTFLDDGEVEKYYFHQIQWLWEDEELCGEKVVHAWIYAIAEYIAENCSEVDDHGNPLDINDLEAIFDNLSGQPGYGNELALMGGGWGKSVPFKCEDACESVPVELLVLDYCCNWGIGRSVMNVEDDGNARVVRRLPDLDITCESYNIFYKDVVEAAAAFGENGSVIDTAGAFDEINDAFGSYILTWVDNQNRPTDIDGNLLPDSIVNFDYWNIACEEKSEIEKVAIDNHDGTIGWETIIHNTTFLDTTTLTEENGVVAINCSGSYTQDIWVDLDECGQGTLTRRFFVVSDCGEEPQWVVEQVINVQSACGMRASMFDLPANVGTKNEPICLPEGLSQSYLPDTIGALTLKSHLEGKLCNSFASGSNVKEFDVAGTDMKKYVIEWTMIDWCAHHTSSNREFSYTQEVIATIDPECDVTTGTGDTTDVSLVQGTIATERGEAVQKVEMKAVLGSGSPLTTVTGGEGAYNFSISNGA</sequence>
<evidence type="ECO:0000256" key="1">
    <source>
        <dbReference type="SAM" id="SignalP"/>
    </source>
</evidence>
<feature type="signal peptide" evidence="1">
    <location>
        <begin position="1"/>
        <end position="24"/>
    </location>
</feature>
<feature type="chain" id="PRO_5036922677" evidence="1">
    <location>
        <begin position="25"/>
        <end position="1663"/>
    </location>
</feature>
<gene>
    <name evidence="2" type="ORF">KUV50_15105</name>
</gene>
<dbReference type="EMBL" id="JAHVHU010000014">
    <property type="protein sequence ID" value="MBY5959478.1"/>
    <property type="molecule type" value="Genomic_DNA"/>
</dbReference>
<comment type="caution">
    <text evidence="2">The sequence shown here is derived from an EMBL/GenBank/DDBJ whole genome shotgun (WGS) entry which is preliminary data.</text>
</comment>